<dbReference type="Pfam" id="PF17921">
    <property type="entry name" value="Integrase_H2C2"/>
    <property type="match status" value="1"/>
</dbReference>
<dbReference type="Gene3D" id="3.30.420.10">
    <property type="entry name" value="Ribonuclease H-like superfamily/Ribonuclease H"/>
    <property type="match status" value="1"/>
</dbReference>
<dbReference type="InterPro" id="IPR050951">
    <property type="entry name" value="Retrovirus_Pol_polyprotein"/>
</dbReference>
<accession>A0A699J9A9</accession>
<sequence>MKEIHEGSCSMHAGPRSIVAKVIRLGYFRPTMHKDAQDMIRKCSDCQIHRPVTRHPQQPLTPITAPWSFYKWRIDIACPFLEGPGKVKFLIVAMDYFTKWIEEKAVATITGGQVKKFVWDNIVCRFGIPGEIISDNGKQFADNPFKDWCDKLNITQHFASVKHPQSNGLVERANRSLGKGIKARIGEGNKNWVEELPHVLWAHRTMVKSSHGDTPFSLTYGTEAVIPAEIGMPTYRTTAVDVVNNDEELRLNLDLLEERRELTAINETRSKSKMAKYYNSRVRGVAFQLGDFVYRSNDASHAAAGGKLGPKWEGPYEVTDALGNGAYKLRSMDGTMLPRT</sequence>
<dbReference type="GO" id="GO:0015074">
    <property type="term" value="P:DNA integration"/>
    <property type="evidence" value="ECO:0007669"/>
    <property type="project" value="InterPro"/>
</dbReference>
<dbReference type="InterPro" id="IPR012337">
    <property type="entry name" value="RNaseH-like_sf"/>
</dbReference>
<keyword evidence="2" id="KW-0695">RNA-directed DNA polymerase</keyword>
<protein>
    <submittedName>
        <fullName evidence="2">Reverse transcriptase domain-containing protein</fullName>
    </submittedName>
</protein>
<dbReference type="PANTHER" id="PTHR37984:SF5">
    <property type="entry name" value="PROTEIN NYNRIN-LIKE"/>
    <property type="match status" value="1"/>
</dbReference>
<dbReference type="PROSITE" id="PS50994">
    <property type="entry name" value="INTEGRASE"/>
    <property type="match status" value="1"/>
</dbReference>
<dbReference type="InterPro" id="IPR041588">
    <property type="entry name" value="Integrase_H2C2"/>
</dbReference>
<gene>
    <name evidence="2" type="ORF">Tci_590944</name>
</gene>
<keyword evidence="2" id="KW-0548">Nucleotidyltransferase</keyword>
<dbReference type="InterPro" id="IPR036397">
    <property type="entry name" value="RNaseH_sf"/>
</dbReference>
<dbReference type="EMBL" id="BKCJ010382908">
    <property type="protein sequence ID" value="GFA18972.1"/>
    <property type="molecule type" value="Genomic_DNA"/>
</dbReference>
<reference evidence="2" key="1">
    <citation type="journal article" date="2019" name="Sci. Rep.">
        <title>Draft genome of Tanacetum cinerariifolium, the natural source of mosquito coil.</title>
        <authorList>
            <person name="Yamashiro T."/>
            <person name="Shiraishi A."/>
            <person name="Satake H."/>
            <person name="Nakayama K."/>
        </authorList>
    </citation>
    <scope>NUCLEOTIDE SEQUENCE</scope>
</reference>
<feature type="domain" description="Integrase catalytic" evidence="1">
    <location>
        <begin position="58"/>
        <end position="223"/>
    </location>
</feature>
<name>A0A699J9A9_TANCI</name>
<dbReference type="InterPro" id="IPR001584">
    <property type="entry name" value="Integrase_cat-core"/>
</dbReference>
<organism evidence="2">
    <name type="scientific">Tanacetum cinerariifolium</name>
    <name type="common">Dalmatian daisy</name>
    <name type="synonym">Chrysanthemum cinerariifolium</name>
    <dbReference type="NCBI Taxonomy" id="118510"/>
    <lineage>
        <taxon>Eukaryota</taxon>
        <taxon>Viridiplantae</taxon>
        <taxon>Streptophyta</taxon>
        <taxon>Embryophyta</taxon>
        <taxon>Tracheophyta</taxon>
        <taxon>Spermatophyta</taxon>
        <taxon>Magnoliopsida</taxon>
        <taxon>eudicotyledons</taxon>
        <taxon>Gunneridae</taxon>
        <taxon>Pentapetalae</taxon>
        <taxon>asterids</taxon>
        <taxon>campanulids</taxon>
        <taxon>Asterales</taxon>
        <taxon>Asteraceae</taxon>
        <taxon>Asteroideae</taxon>
        <taxon>Anthemideae</taxon>
        <taxon>Anthemidinae</taxon>
        <taxon>Tanacetum</taxon>
    </lineage>
</organism>
<evidence type="ECO:0000313" key="2">
    <source>
        <dbReference type="EMBL" id="GFA18972.1"/>
    </source>
</evidence>
<comment type="caution">
    <text evidence="2">The sequence shown here is derived from an EMBL/GenBank/DDBJ whole genome shotgun (WGS) entry which is preliminary data.</text>
</comment>
<dbReference type="GO" id="GO:0003964">
    <property type="term" value="F:RNA-directed DNA polymerase activity"/>
    <property type="evidence" value="ECO:0007669"/>
    <property type="project" value="UniProtKB-KW"/>
</dbReference>
<dbReference type="AlphaFoldDB" id="A0A699J9A9"/>
<evidence type="ECO:0000259" key="1">
    <source>
        <dbReference type="PROSITE" id="PS50994"/>
    </source>
</evidence>
<dbReference type="SUPFAM" id="SSF53098">
    <property type="entry name" value="Ribonuclease H-like"/>
    <property type="match status" value="1"/>
</dbReference>
<dbReference type="Pfam" id="PF00665">
    <property type="entry name" value="rve"/>
    <property type="match status" value="1"/>
</dbReference>
<keyword evidence="2" id="KW-0808">Transferase</keyword>
<dbReference type="Gene3D" id="1.10.340.70">
    <property type="match status" value="1"/>
</dbReference>
<dbReference type="GO" id="GO:0003676">
    <property type="term" value="F:nucleic acid binding"/>
    <property type="evidence" value="ECO:0007669"/>
    <property type="project" value="InterPro"/>
</dbReference>
<proteinExistence type="predicted"/>
<dbReference type="PANTHER" id="PTHR37984">
    <property type="entry name" value="PROTEIN CBG26694"/>
    <property type="match status" value="1"/>
</dbReference>